<accession>A0A166E3L5</accession>
<feature type="compositionally biased region" description="Basic and acidic residues" evidence="1">
    <location>
        <begin position="599"/>
        <end position="634"/>
    </location>
</feature>
<feature type="compositionally biased region" description="Pro residues" evidence="1">
    <location>
        <begin position="166"/>
        <end position="202"/>
    </location>
</feature>
<feature type="region of interest" description="Disordered" evidence="1">
    <location>
        <begin position="145"/>
        <end position="401"/>
    </location>
</feature>
<feature type="compositionally biased region" description="Basic residues" evidence="1">
    <location>
        <begin position="636"/>
        <end position="650"/>
    </location>
</feature>
<feature type="compositionally biased region" description="Basic residues" evidence="1">
    <location>
        <begin position="382"/>
        <end position="395"/>
    </location>
</feature>
<feature type="compositionally biased region" description="Polar residues" evidence="1">
    <location>
        <begin position="255"/>
        <end position="280"/>
    </location>
</feature>
<proteinExistence type="predicted"/>
<feature type="region of interest" description="Disordered" evidence="1">
    <location>
        <begin position="599"/>
        <end position="656"/>
    </location>
</feature>
<feature type="compositionally biased region" description="Polar residues" evidence="1">
    <location>
        <begin position="235"/>
        <end position="246"/>
    </location>
</feature>
<evidence type="ECO:0000313" key="3">
    <source>
        <dbReference type="Proteomes" id="UP000076798"/>
    </source>
</evidence>
<dbReference type="PRINTS" id="PR01217">
    <property type="entry name" value="PRICHEXTENSN"/>
</dbReference>
<feature type="region of interest" description="Disordered" evidence="1">
    <location>
        <begin position="30"/>
        <end position="77"/>
    </location>
</feature>
<evidence type="ECO:0000256" key="1">
    <source>
        <dbReference type="SAM" id="MobiDB-lite"/>
    </source>
</evidence>
<feature type="compositionally biased region" description="Low complexity" evidence="1">
    <location>
        <begin position="320"/>
        <end position="329"/>
    </location>
</feature>
<protein>
    <submittedName>
        <fullName evidence="2">Uncharacterized protein</fullName>
    </submittedName>
</protein>
<organism evidence="2 3">
    <name type="scientific">Sistotremastrum suecicum HHB10207 ss-3</name>
    <dbReference type="NCBI Taxonomy" id="1314776"/>
    <lineage>
        <taxon>Eukaryota</taxon>
        <taxon>Fungi</taxon>
        <taxon>Dikarya</taxon>
        <taxon>Basidiomycota</taxon>
        <taxon>Agaricomycotina</taxon>
        <taxon>Agaricomycetes</taxon>
        <taxon>Sistotremastrales</taxon>
        <taxon>Sistotremastraceae</taxon>
        <taxon>Sistotremastrum</taxon>
    </lineage>
</organism>
<reference evidence="2 3" key="1">
    <citation type="journal article" date="2016" name="Mol. Biol. Evol.">
        <title>Comparative Genomics of Early-Diverging Mushroom-Forming Fungi Provides Insights into the Origins of Lignocellulose Decay Capabilities.</title>
        <authorList>
            <person name="Nagy L.G."/>
            <person name="Riley R."/>
            <person name="Tritt A."/>
            <person name="Adam C."/>
            <person name="Daum C."/>
            <person name="Floudas D."/>
            <person name="Sun H."/>
            <person name="Yadav J.S."/>
            <person name="Pangilinan J."/>
            <person name="Larsson K.H."/>
            <person name="Matsuura K."/>
            <person name="Barry K."/>
            <person name="Labutti K."/>
            <person name="Kuo R."/>
            <person name="Ohm R.A."/>
            <person name="Bhattacharya S.S."/>
            <person name="Shirouzu T."/>
            <person name="Yoshinaga Y."/>
            <person name="Martin F.M."/>
            <person name="Grigoriev I.V."/>
            <person name="Hibbett D.S."/>
        </authorList>
    </citation>
    <scope>NUCLEOTIDE SEQUENCE [LARGE SCALE GENOMIC DNA]</scope>
    <source>
        <strain evidence="2 3">HHB10207 ss-3</strain>
    </source>
</reference>
<sequence>MGPSDDHPPSENFWADRDIQNAINLSTYFAQTSDRPQAVDTPGTQSPPLLSNSQGTLSSPLQPSTPSQGASSSDISPSDFLGTHYLSELSAPSFGLGLEEIFSLDGGYTGLTSFTPEFDLWTGEPSHSLSAGFRLSEPWADMTEPLPVPAPELGGPVPTLDDLALPPMPLLPPLPPTVDPSPPAPLNDFLPPLPTPTPPPTQPSGSKKRKASSKVEESKGAPPNPARRKRPRLETNASQAGPSTPGQGDPAAPSHPTSSFAIPSTSSTPLHRHSPTQSSPLARPPVTADSPSESQSSSVPHRPPTARSHREPPSSPPAAPVASGSAIGPLAAPTSSSRTPLESEAPVAAHVDDPPPPPSAPTRRKRKRDDSDDAQEVQAPSKRTRRKPTTRKGKAKATDEDIEEWGMRFAYDPNETIVASEPGEGNTSAQGKQFVGKPKKELPCHSVQRDPAETLDELFRRYTTGDDKSGFVCVYPDLANPGQDGGSMVPCSDRDTVRRHLQKLYRYERNLYDRGRLRLQDARLVNLFHYCKKLVKDSCVYECKDDECMKKGEPLTFSRWDAAKRHYHHPRHRQNISLNIDGEYDRVAMTAAEIAKFELKEEEEKRRAKAKREADKEAKQKAEPTPKPKPEPKMTKTTKTKTKPKPKKTKNAVASV</sequence>
<keyword evidence="3" id="KW-1185">Reference proteome</keyword>
<gene>
    <name evidence="2" type="ORF">SISSUDRAFT_665814</name>
</gene>
<dbReference type="AlphaFoldDB" id="A0A166E3L5"/>
<evidence type="ECO:0000313" key="2">
    <source>
        <dbReference type="EMBL" id="KZT39176.1"/>
    </source>
</evidence>
<feature type="compositionally biased region" description="Low complexity" evidence="1">
    <location>
        <begin position="55"/>
        <end position="69"/>
    </location>
</feature>
<feature type="compositionally biased region" description="Polar residues" evidence="1">
    <location>
        <begin position="42"/>
        <end position="54"/>
    </location>
</feature>
<name>A0A166E3L5_9AGAM</name>
<dbReference type="EMBL" id="KV428050">
    <property type="protein sequence ID" value="KZT39176.1"/>
    <property type="molecule type" value="Genomic_DNA"/>
</dbReference>
<dbReference type="Proteomes" id="UP000076798">
    <property type="component" value="Unassembled WGS sequence"/>
</dbReference>